<keyword evidence="9 13" id="KW-1133">Transmembrane helix</keyword>
<dbReference type="InterPro" id="IPR052168">
    <property type="entry name" value="Cytochrome_b561_oxidase"/>
</dbReference>
<feature type="transmembrane region" description="Helical" evidence="13">
    <location>
        <begin position="64"/>
        <end position="81"/>
    </location>
</feature>
<evidence type="ECO:0000256" key="12">
    <source>
        <dbReference type="ARBA" id="ARBA00037975"/>
    </source>
</evidence>
<comment type="subcellular location">
    <subcellularLocation>
        <location evidence="2">Cell membrane</location>
        <topology evidence="2">Multi-pass membrane protein</topology>
    </subcellularLocation>
</comment>
<evidence type="ECO:0000256" key="10">
    <source>
        <dbReference type="ARBA" id="ARBA00023004"/>
    </source>
</evidence>
<feature type="transmembrane region" description="Helical" evidence="13">
    <location>
        <begin position="21"/>
        <end position="44"/>
    </location>
</feature>
<evidence type="ECO:0000259" key="14">
    <source>
        <dbReference type="SMART" id="SM00867"/>
    </source>
</evidence>
<dbReference type="STRING" id="937218.SAMN06297251_10969"/>
<feature type="transmembrane region" description="Helical" evidence="13">
    <location>
        <begin position="167"/>
        <end position="188"/>
    </location>
</feature>
<dbReference type="OrthoDB" id="1247465at2"/>
<dbReference type="Pfam" id="PF04264">
    <property type="entry name" value="YceI"/>
    <property type="match status" value="1"/>
</dbReference>
<dbReference type="GO" id="GO:0005886">
    <property type="term" value="C:plasma membrane"/>
    <property type="evidence" value="ECO:0007669"/>
    <property type="project" value="UniProtKB-SubCell"/>
</dbReference>
<accession>A0A1W2C9S8</accession>
<reference evidence="15 16" key="1">
    <citation type="submission" date="2017-04" db="EMBL/GenBank/DDBJ databases">
        <authorList>
            <person name="Afonso C.L."/>
            <person name="Miller P.J."/>
            <person name="Scott M.A."/>
            <person name="Spackman E."/>
            <person name="Goraichik I."/>
            <person name="Dimitrov K.M."/>
            <person name="Suarez D.L."/>
            <person name="Swayne D.E."/>
        </authorList>
    </citation>
    <scope>NUCLEOTIDE SEQUENCE [LARGE SCALE GENOMIC DNA]</scope>
    <source>
        <strain evidence="15 16">CGMCC 1.10972</strain>
    </source>
</reference>
<dbReference type="InterPro" id="IPR016174">
    <property type="entry name" value="Di-haem_cyt_TM"/>
</dbReference>
<dbReference type="SUPFAM" id="SSF81342">
    <property type="entry name" value="Transmembrane di-heme cytochromes"/>
    <property type="match status" value="1"/>
</dbReference>
<keyword evidence="3" id="KW-0813">Transport</keyword>
<dbReference type="Gene3D" id="2.40.128.110">
    <property type="entry name" value="Lipid/polyisoprenoid-binding, YceI-like"/>
    <property type="match status" value="1"/>
</dbReference>
<dbReference type="Proteomes" id="UP000192656">
    <property type="component" value="Unassembled WGS sequence"/>
</dbReference>
<evidence type="ECO:0000256" key="2">
    <source>
        <dbReference type="ARBA" id="ARBA00004651"/>
    </source>
</evidence>
<dbReference type="GO" id="GO:0022904">
    <property type="term" value="P:respiratory electron transport chain"/>
    <property type="evidence" value="ECO:0007669"/>
    <property type="project" value="InterPro"/>
</dbReference>
<evidence type="ECO:0000313" key="15">
    <source>
        <dbReference type="EMBL" id="SMC81744.1"/>
    </source>
</evidence>
<evidence type="ECO:0000313" key="16">
    <source>
        <dbReference type="Proteomes" id="UP000192656"/>
    </source>
</evidence>
<keyword evidence="6 13" id="KW-0812">Transmembrane</keyword>
<dbReference type="InterPro" id="IPR036761">
    <property type="entry name" value="TTHA0802/YceI-like_sf"/>
</dbReference>
<keyword evidence="7" id="KW-0479">Metal-binding</keyword>
<dbReference type="AlphaFoldDB" id="A0A1W2C9S8"/>
<dbReference type="Gene3D" id="1.20.950.20">
    <property type="entry name" value="Transmembrane di-heme cytochromes, Chain C"/>
    <property type="match status" value="1"/>
</dbReference>
<keyword evidence="8" id="KW-0249">Electron transport</keyword>
<dbReference type="GO" id="GO:0046872">
    <property type="term" value="F:metal ion binding"/>
    <property type="evidence" value="ECO:0007669"/>
    <property type="project" value="UniProtKB-KW"/>
</dbReference>
<dbReference type="GO" id="GO:0009055">
    <property type="term" value="F:electron transfer activity"/>
    <property type="evidence" value="ECO:0007669"/>
    <property type="project" value="InterPro"/>
</dbReference>
<dbReference type="PANTHER" id="PTHR30529">
    <property type="entry name" value="CYTOCHROME B561"/>
    <property type="match status" value="1"/>
</dbReference>
<evidence type="ECO:0000256" key="7">
    <source>
        <dbReference type="ARBA" id="ARBA00022723"/>
    </source>
</evidence>
<evidence type="ECO:0000256" key="1">
    <source>
        <dbReference type="ARBA" id="ARBA00001970"/>
    </source>
</evidence>
<name>A0A1W2C9S8_9HYPH</name>
<evidence type="ECO:0000256" key="11">
    <source>
        <dbReference type="ARBA" id="ARBA00023136"/>
    </source>
</evidence>
<dbReference type="SMART" id="SM00867">
    <property type="entry name" value="YceI"/>
    <property type="match status" value="1"/>
</dbReference>
<evidence type="ECO:0000256" key="9">
    <source>
        <dbReference type="ARBA" id="ARBA00022989"/>
    </source>
</evidence>
<evidence type="ECO:0000256" key="3">
    <source>
        <dbReference type="ARBA" id="ARBA00022448"/>
    </source>
</evidence>
<proteinExistence type="inferred from homology"/>
<dbReference type="GO" id="GO:0020037">
    <property type="term" value="F:heme binding"/>
    <property type="evidence" value="ECO:0007669"/>
    <property type="project" value="TreeGrafter"/>
</dbReference>
<dbReference type="EMBL" id="FWXR01000009">
    <property type="protein sequence ID" value="SMC81744.1"/>
    <property type="molecule type" value="Genomic_DNA"/>
</dbReference>
<evidence type="ECO:0000256" key="6">
    <source>
        <dbReference type="ARBA" id="ARBA00022692"/>
    </source>
</evidence>
<protein>
    <submittedName>
        <fullName evidence="15">Cytochrome b561</fullName>
    </submittedName>
</protein>
<dbReference type="Pfam" id="PF01292">
    <property type="entry name" value="Ni_hydr_CYTB"/>
    <property type="match status" value="1"/>
</dbReference>
<evidence type="ECO:0000256" key="13">
    <source>
        <dbReference type="SAM" id="Phobius"/>
    </source>
</evidence>
<dbReference type="PANTHER" id="PTHR30529:SF1">
    <property type="entry name" value="CYTOCHROME B561 HOMOLOG 2"/>
    <property type="match status" value="1"/>
</dbReference>
<dbReference type="RefSeq" id="WP_084410231.1">
    <property type="nucleotide sequence ID" value="NZ_FWXR01000009.1"/>
</dbReference>
<feature type="domain" description="Lipid/polyisoprenoid-binding YceI-like" evidence="14">
    <location>
        <begin position="259"/>
        <end position="421"/>
    </location>
</feature>
<feature type="transmembrane region" description="Helical" evidence="13">
    <location>
        <begin position="101"/>
        <end position="121"/>
    </location>
</feature>
<dbReference type="InterPro" id="IPR007372">
    <property type="entry name" value="Lipid/polyisoprenoid-bd_YceI"/>
</dbReference>
<sequence>MSAIPQSDAREWRAAYTRYTTGAILLHWAIALLILANIAGGLVMTSGLVAEDYSFGMYQWHKTIGLLVLALTVARILWRIANPPPAHAPTMTRGETLAASAVHIAFYALMLAVPLLGWLVVSASAAQVPTYLFMIDALPWPSLPIREAVSETTRESLEAVFEFSHKWLALAFLGLLALHIAGAVKHALVDRLPSLSRMTHGGGLARQPSRPAAPFIAAAGFVAVLAAGLLIGQAKTANQAATSPDVSASGEPAQAQAGNWIVDREASRLGFTVSFSGKSLTGTISAWSADVTFSPDALEDANAIVTVQTGSIAVEDSFVGPQVQGADGLKSDEFPQARLVLSDFSGGAAAGSYLAKGTLTLRGETLPIEVPFTFEEVEDGTAMVKGRAEIDRTAYGIGLSNDPGGSYLGKSVAVSFDLKARPSGT</sequence>
<dbReference type="InterPro" id="IPR011577">
    <property type="entry name" value="Cyt_b561_bac/Ni-Hgenase"/>
</dbReference>
<keyword evidence="4" id="KW-1003">Cell membrane</keyword>
<organism evidence="15 16">
    <name type="scientific">Fulvimarina manganoxydans</name>
    <dbReference type="NCBI Taxonomy" id="937218"/>
    <lineage>
        <taxon>Bacteria</taxon>
        <taxon>Pseudomonadati</taxon>
        <taxon>Pseudomonadota</taxon>
        <taxon>Alphaproteobacteria</taxon>
        <taxon>Hyphomicrobiales</taxon>
        <taxon>Aurantimonadaceae</taxon>
        <taxon>Fulvimarina</taxon>
    </lineage>
</organism>
<dbReference type="SUPFAM" id="SSF101874">
    <property type="entry name" value="YceI-like"/>
    <property type="match status" value="1"/>
</dbReference>
<gene>
    <name evidence="15" type="ORF">SAMN06297251_10969</name>
</gene>
<keyword evidence="5" id="KW-0349">Heme</keyword>
<comment type="cofactor">
    <cofactor evidence="1">
        <name>heme b</name>
        <dbReference type="ChEBI" id="CHEBI:60344"/>
    </cofactor>
</comment>
<feature type="transmembrane region" description="Helical" evidence="13">
    <location>
        <begin position="212"/>
        <end position="232"/>
    </location>
</feature>
<keyword evidence="11 13" id="KW-0472">Membrane</keyword>
<evidence type="ECO:0000256" key="5">
    <source>
        <dbReference type="ARBA" id="ARBA00022617"/>
    </source>
</evidence>
<comment type="similarity">
    <text evidence="12">Belongs to the cytochrome b561 family.</text>
</comment>
<evidence type="ECO:0000256" key="8">
    <source>
        <dbReference type="ARBA" id="ARBA00022982"/>
    </source>
</evidence>
<keyword evidence="16" id="KW-1185">Reference proteome</keyword>
<evidence type="ECO:0000256" key="4">
    <source>
        <dbReference type="ARBA" id="ARBA00022475"/>
    </source>
</evidence>
<keyword evidence="10" id="KW-0408">Iron</keyword>